<evidence type="ECO:0000256" key="1">
    <source>
        <dbReference type="ARBA" id="ARBA00022475"/>
    </source>
</evidence>
<dbReference type="RefSeq" id="WP_120182892.1">
    <property type="nucleotide sequence ID" value="NZ_CBINCU010000009.1"/>
</dbReference>
<comment type="function">
    <text evidence="5 6">Cell division protein that is involved in the assembly of the Z ring. May serve as a membrane anchor for the Z ring.</text>
</comment>
<evidence type="ECO:0000256" key="5">
    <source>
        <dbReference type="HAMAP-Rule" id="MF_02033"/>
    </source>
</evidence>
<dbReference type="InterPro" id="IPR043129">
    <property type="entry name" value="ATPase_NBD"/>
</dbReference>
<dbReference type="PANTHER" id="PTHR32432:SF4">
    <property type="entry name" value="CELL DIVISION PROTEIN FTSA"/>
    <property type="match status" value="1"/>
</dbReference>
<dbReference type="InterPro" id="IPR020823">
    <property type="entry name" value="Cell_div_FtsA"/>
</dbReference>
<dbReference type="NCBIfam" id="TIGR01174">
    <property type="entry name" value="ftsA"/>
    <property type="match status" value="1"/>
</dbReference>
<comment type="caution">
    <text evidence="8">The sequence shown here is derived from an EMBL/GenBank/DDBJ whole genome shotgun (WGS) entry which is preliminary data.</text>
</comment>
<dbReference type="InterPro" id="IPR003494">
    <property type="entry name" value="SHS2_FtsA"/>
</dbReference>
<gene>
    <name evidence="5" type="primary">ftsA</name>
    <name evidence="8" type="ORF">BCY91_10500</name>
</gene>
<keyword evidence="4 5" id="KW-0131">Cell cycle</keyword>
<dbReference type="CDD" id="cd24048">
    <property type="entry name" value="ASKHA_NBD_FtsA"/>
    <property type="match status" value="1"/>
</dbReference>
<keyword evidence="1 5" id="KW-1003">Cell membrane</keyword>
<sequence>MEKATTKSSKSSSIVVGLDIGTTKICVIVGRRNEHGKIEVLGLGKAESAGVNRGMVANIAKTVKGIMQAVDEGSTQSNVDVKIVNVGIAGQHIKSLKHRGILTRKDVNNEISRKDIDRLIDDMYKLAMNPGEEIIHVLPQEFTVDNEPGVKDPIGMAGVRLEANFHIITGLVTAIRNIMKCVTQAGLETEELILEPLASSEAVLSEEEKEAGVVLVDIGGGTTDVAIFHEGIIRHTAVIPLGGNTVTEDIREGCAVMRNQAELLKIKFGSALADENKENEIICVPGLRGREPKEISVKNLAFVIQARMEEIIEHVHYEIKTSGYENRLIGGIVITGGGALLKHLPQLVEYETGFDCRVGYPNEHLAKNETLPKNVYDDLKSPMYATGIGLLIKGVEKAEADSQRQSHVSSGQDLAQTVQPKKSRGLFATLLDGTKRFIKDDISDQDFLK</sequence>
<evidence type="ECO:0000256" key="4">
    <source>
        <dbReference type="ARBA" id="ARBA00023306"/>
    </source>
</evidence>
<comment type="similarity">
    <text evidence="5 6">Belongs to the FtsA/MreB family.</text>
</comment>
<dbReference type="Pfam" id="PF14450">
    <property type="entry name" value="FtsA"/>
    <property type="match status" value="1"/>
</dbReference>
<evidence type="ECO:0000259" key="7">
    <source>
        <dbReference type="SMART" id="SM00842"/>
    </source>
</evidence>
<dbReference type="HAMAP" id="MF_02033">
    <property type="entry name" value="FtsA"/>
    <property type="match status" value="1"/>
</dbReference>
<evidence type="ECO:0000256" key="3">
    <source>
        <dbReference type="ARBA" id="ARBA00023136"/>
    </source>
</evidence>
<dbReference type="Gene3D" id="3.30.420.40">
    <property type="match status" value="2"/>
</dbReference>
<organism evidence="8 9">
    <name type="scientific">Pelobium manganitolerans</name>
    <dbReference type="NCBI Taxonomy" id="1842495"/>
    <lineage>
        <taxon>Bacteria</taxon>
        <taxon>Pseudomonadati</taxon>
        <taxon>Bacteroidota</taxon>
        <taxon>Sphingobacteriia</taxon>
        <taxon>Sphingobacteriales</taxon>
        <taxon>Sphingobacteriaceae</taxon>
        <taxon>Pelobium</taxon>
    </lineage>
</organism>
<comment type="subunit">
    <text evidence="5">Self-interacts. Interacts with FtsZ.</text>
</comment>
<dbReference type="Proteomes" id="UP000283433">
    <property type="component" value="Unassembled WGS sequence"/>
</dbReference>
<keyword evidence="3 5" id="KW-0472">Membrane</keyword>
<proteinExistence type="inferred from homology"/>
<dbReference type="EMBL" id="MBTA01000028">
    <property type="protein sequence ID" value="RKD13240.1"/>
    <property type="molecule type" value="Genomic_DNA"/>
</dbReference>
<dbReference type="PIRSF" id="PIRSF003101">
    <property type="entry name" value="FtsA"/>
    <property type="match status" value="1"/>
</dbReference>
<evidence type="ECO:0000313" key="9">
    <source>
        <dbReference type="Proteomes" id="UP000283433"/>
    </source>
</evidence>
<reference evidence="8 9" key="1">
    <citation type="submission" date="2016-07" db="EMBL/GenBank/DDBJ databases">
        <title>Genome of Pelobium manganitolerans.</title>
        <authorList>
            <person name="Wu S."/>
            <person name="Wang G."/>
        </authorList>
    </citation>
    <scope>NUCLEOTIDE SEQUENCE [LARGE SCALE GENOMIC DNA]</scope>
    <source>
        <strain evidence="8 9">YS-25</strain>
    </source>
</reference>
<keyword evidence="9" id="KW-1185">Reference proteome</keyword>
<dbReference type="OrthoDB" id="9768127at2"/>
<feature type="domain" description="SHS2" evidence="7">
    <location>
        <begin position="15"/>
        <end position="203"/>
    </location>
</feature>
<name>A0A419S2P0_9SPHI</name>
<evidence type="ECO:0000256" key="2">
    <source>
        <dbReference type="ARBA" id="ARBA00022618"/>
    </source>
</evidence>
<evidence type="ECO:0000313" key="8">
    <source>
        <dbReference type="EMBL" id="RKD13240.1"/>
    </source>
</evidence>
<dbReference type="Gene3D" id="3.30.1490.110">
    <property type="match status" value="1"/>
</dbReference>
<dbReference type="SMART" id="SM00842">
    <property type="entry name" value="FtsA"/>
    <property type="match status" value="1"/>
</dbReference>
<evidence type="ECO:0000256" key="6">
    <source>
        <dbReference type="PIRNR" id="PIRNR003101"/>
    </source>
</evidence>
<dbReference type="GO" id="GO:0032153">
    <property type="term" value="C:cell division site"/>
    <property type="evidence" value="ECO:0007669"/>
    <property type="project" value="UniProtKB-UniRule"/>
</dbReference>
<keyword evidence="2 5" id="KW-0132">Cell division</keyword>
<dbReference type="GO" id="GO:0043093">
    <property type="term" value="P:FtsZ-dependent cytokinesis"/>
    <property type="evidence" value="ECO:0007669"/>
    <property type="project" value="UniProtKB-UniRule"/>
</dbReference>
<dbReference type="InterPro" id="IPR050696">
    <property type="entry name" value="FtsA/MreB"/>
</dbReference>
<comment type="subcellular location">
    <subcellularLocation>
        <location evidence="5">Cell membrane</location>
        <topology evidence="5">Peripheral membrane protein</topology>
        <orientation evidence="5">Cytoplasmic side</orientation>
    </subcellularLocation>
    <text evidence="5">Localizes to the Z ring in an FtsZ-dependent manner. Targeted to the membrane through a conserved C-terminal amphipathic helix.</text>
</comment>
<dbReference type="Pfam" id="PF02491">
    <property type="entry name" value="SHS2_FTSA"/>
    <property type="match status" value="1"/>
</dbReference>
<dbReference type="PANTHER" id="PTHR32432">
    <property type="entry name" value="CELL DIVISION PROTEIN FTSA-RELATED"/>
    <property type="match status" value="1"/>
</dbReference>
<dbReference type="AlphaFoldDB" id="A0A419S2P0"/>
<accession>A0A419S2P0</accession>
<protein>
    <recommendedName>
        <fullName evidence="5 6">Cell division protein FtsA</fullName>
    </recommendedName>
</protein>
<dbReference type="GO" id="GO:0009898">
    <property type="term" value="C:cytoplasmic side of plasma membrane"/>
    <property type="evidence" value="ECO:0007669"/>
    <property type="project" value="UniProtKB-UniRule"/>
</dbReference>
<dbReference type="SUPFAM" id="SSF53067">
    <property type="entry name" value="Actin-like ATPase domain"/>
    <property type="match status" value="2"/>
</dbReference>